<keyword evidence="4" id="KW-1185">Reference proteome</keyword>
<dbReference type="Gene3D" id="2.120.10.10">
    <property type="match status" value="1"/>
</dbReference>
<dbReference type="RefSeq" id="WP_109334322.1">
    <property type="nucleotide sequence ID" value="NZ_CP029359.1"/>
</dbReference>
<name>A0A2S2D0E4_9PROT</name>
<dbReference type="SUPFAM" id="SSF50939">
    <property type="entry name" value="Sialidases"/>
    <property type="match status" value="1"/>
</dbReference>
<geneLocation type="plasmid" evidence="3 4">
    <name>unnamed4</name>
</geneLocation>
<dbReference type="OrthoDB" id="7294637at2"/>
<accession>A0A2S2D0E4</accession>
<dbReference type="InterPro" id="IPR011040">
    <property type="entry name" value="Sialidase"/>
</dbReference>
<protein>
    <submittedName>
        <fullName evidence="3">Exo-alpha-sialidase</fullName>
    </submittedName>
</protein>
<evidence type="ECO:0000313" key="3">
    <source>
        <dbReference type="EMBL" id="AWK90224.1"/>
    </source>
</evidence>
<dbReference type="AlphaFoldDB" id="A0A2S2D0E4"/>
<sequence>MGRSRIEHRVLYRDPQFYASFPSAATRADGTVLVAFRRARDHRWLRGAGWSRSTAGFNHIDHLDSRSQTVLLTLGPDGAPREEEPLALPPDPQAADQDASLLVLRDGRILLAGFCWYPVPAEDGQALRELGLGLAGSPLKTGDLYLFWGGYTRYSDDGGRSWSPHRFLPPLPGHPDILPGRRPMHAGAVRGRAVEAPDGTLLQTSYTHHPQTGSYASHLYASTDRGESWQYRSLIAFDPRGKAGFCETALHLTPGGALLAFHRTTGLGDHLATSRSHDLGHSWEGWEVRDMVGHPYDACPLPDGRVLLCGGYRHAPYGIRGRLCDPDGRAPGMTAFDMAAFDTAEEIVLRADGPAPDLGYPWATPLPDGRVLVAYYICDGAGLRGIEASVLALR</sequence>
<proteinExistence type="predicted"/>
<dbReference type="InterPro" id="IPR036278">
    <property type="entry name" value="Sialidase_sf"/>
</dbReference>
<dbReference type="Proteomes" id="UP000245629">
    <property type="component" value="Plasmid unnamed4"/>
</dbReference>
<organism evidence="3 4">
    <name type="scientific">Azospirillum thermophilum</name>
    <dbReference type="NCBI Taxonomy" id="2202148"/>
    <lineage>
        <taxon>Bacteria</taxon>
        <taxon>Pseudomonadati</taxon>
        <taxon>Pseudomonadota</taxon>
        <taxon>Alphaproteobacteria</taxon>
        <taxon>Rhodospirillales</taxon>
        <taxon>Azospirillaceae</taxon>
        <taxon>Azospirillum</taxon>
    </lineage>
</organism>
<evidence type="ECO:0000313" key="4">
    <source>
        <dbReference type="Proteomes" id="UP000245629"/>
    </source>
</evidence>
<keyword evidence="3" id="KW-0614">Plasmid</keyword>
<feature type="region of interest" description="Disordered" evidence="1">
    <location>
        <begin position="75"/>
        <end position="94"/>
    </location>
</feature>
<dbReference type="EMBL" id="CP029359">
    <property type="protein sequence ID" value="AWK90224.1"/>
    <property type="molecule type" value="Genomic_DNA"/>
</dbReference>
<dbReference type="KEGG" id="azz:DEW08_29875"/>
<feature type="domain" description="Sialidase" evidence="2">
    <location>
        <begin position="152"/>
        <end position="324"/>
    </location>
</feature>
<reference evidence="4" key="1">
    <citation type="submission" date="2018-05" db="EMBL/GenBank/DDBJ databases">
        <title>Azospirillum thermophila sp. nov., a novel isolated from hot spring.</title>
        <authorList>
            <person name="Zhao Z."/>
        </authorList>
    </citation>
    <scope>NUCLEOTIDE SEQUENCE [LARGE SCALE GENOMIC DNA]</scope>
    <source>
        <strain evidence="4">CFH 70021</strain>
        <plasmid evidence="4">unnamed4</plasmid>
    </source>
</reference>
<dbReference type="Pfam" id="PF13088">
    <property type="entry name" value="BNR_2"/>
    <property type="match status" value="1"/>
</dbReference>
<dbReference type="CDD" id="cd15482">
    <property type="entry name" value="Sialidase_non-viral"/>
    <property type="match status" value="1"/>
</dbReference>
<evidence type="ECO:0000256" key="1">
    <source>
        <dbReference type="SAM" id="MobiDB-lite"/>
    </source>
</evidence>
<gene>
    <name evidence="3" type="ORF">DEW08_29875</name>
</gene>
<evidence type="ECO:0000259" key="2">
    <source>
        <dbReference type="Pfam" id="PF13088"/>
    </source>
</evidence>